<name>A0A3M6TZ23_POCDA</name>
<evidence type="ECO:0000313" key="7">
    <source>
        <dbReference type="Proteomes" id="UP000275408"/>
    </source>
</evidence>
<feature type="signal peptide" evidence="3">
    <location>
        <begin position="1"/>
        <end position="18"/>
    </location>
</feature>
<evidence type="ECO:0000256" key="2">
    <source>
        <dbReference type="ARBA" id="ARBA00023157"/>
    </source>
</evidence>
<comment type="caution">
    <text evidence="6">The sequence shown here is derived from an EMBL/GenBank/DDBJ whole genome shotgun (WGS) entry which is preliminary data.</text>
</comment>
<dbReference type="GO" id="GO:0009986">
    <property type="term" value="C:cell surface"/>
    <property type="evidence" value="ECO:0007669"/>
    <property type="project" value="TreeGrafter"/>
</dbReference>
<keyword evidence="7" id="KW-1185">Reference proteome</keyword>
<proteinExistence type="predicted"/>
<feature type="domain" description="Vwde helical" evidence="5">
    <location>
        <begin position="559"/>
        <end position="638"/>
    </location>
</feature>
<dbReference type="InterPro" id="IPR057774">
    <property type="entry name" value="D8C_UMOD/GP2/OIT3-like"/>
</dbReference>
<dbReference type="PANTHER" id="PTHR14949">
    <property type="entry name" value="EGF-LIKE-DOMAIN, MULTIPLE 7, 8"/>
    <property type="match status" value="1"/>
</dbReference>
<dbReference type="Pfam" id="PF26129">
    <property type="entry name" value="Vwde"/>
    <property type="match status" value="1"/>
</dbReference>
<protein>
    <recommendedName>
        <fullName evidence="8">VWFD domain-containing protein</fullName>
    </recommendedName>
</protein>
<keyword evidence="1 3" id="KW-0732">Signal</keyword>
<dbReference type="GO" id="GO:0005102">
    <property type="term" value="F:signaling receptor binding"/>
    <property type="evidence" value="ECO:0007669"/>
    <property type="project" value="TreeGrafter"/>
</dbReference>
<evidence type="ECO:0000256" key="1">
    <source>
        <dbReference type="ARBA" id="ARBA00022729"/>
    </source>
</evidence>
<gene>
    <name evidence="6" type="ORF">pdam_00024926</name>
</gene>
<dbReference type="Gene3D" id="2.10.25.10">
    <property type="entry name" value="Laminin"/>
    <property type="match status" value="1"/>
</dbReference>
<dbReference type="Proteomes" id="UP000275408">
    <property type="component" value="Unassembled WGS sequence"/>
</dbReference>
<dbReference type="InterPro" id="IPR050969">
    <property type="entry name" value="Dev_Signal_Modulators"/>
</dbReference>
<feature type="chain" id="PRO_5018055771" description="VWFD domain-containing protein" evidence="3">
    <location>
        <begin position="19"/>
        <end position="750"/>
    </location>
</feature>
<keyword evidence="2" id="KW-1015">Disulfide bond</keyword>
<sequence length="750" mass="83635">MIRCIVTVALLSSAACLAQVDCNDGSCCSTYIEINDPRRSIKAIWEPGQDPICDRGLGWGWYRFTSFAGGKMLEKKVSPNRCGTQAPIWLDGVHPTAIGENVVRRACVNVLDLSNGCFTSFDINITKCADDVFVYYLRPPWYCAVGYCAGFGEPCPYGKEGKPPDCHGQSHWKTVTSFNFLTTMITFTPTIPAREHEIFGYPKFYFWLPDEVQLVNQQQCEIELKGTTPVTLNIKATCPQNTQISTGLRAIVPQRSEIHDPFWLRANLPTVWVTILQPPANTIETCTSITDPHYSSFGGYFDFMGLGDFILYRNTERNFEVHTRQWSSNGIKPEDHQPGQRRVSCNCGAVLRDHNDVIEFSCCNDFMLRDDTTPLTVKIRSKKCLSPGISIKKVIPGSSSRYEVLFPSGAKVEIARNYWGLDVSLFTPRAKDVNNERGLCLHNPATIDAEGMKERLEVGESFFDTLPDDVNAGYVEYARACLCPIDGQNSQTHCQNVFDAAFPTLLNTAMEDASPTDLCDRQKRDIHYSDDVTDEDLQLFKHTLHAHHRFRRAVADDQIPKENATRYCAERISDTKLGKLCAQFGVNVQQLVETCSADLEFTGDLSFASGSVAVLVEQCGILGAKNLSMLANKSSEANPAAEALVEQVAELLCPNDCTLNGECVNGSCVCYKDYTASDCSVSIYQLPTITRLQEDGLCDKRKRPCEKVTVFGIDFRNSTNMTCHVNEFKSIFLCLPDGHRLLIALGRRTV</sequence>
<accession>A0A3M6TZ23</accession>
<dbReference type="Pfam" id="PF23283">
    <property type="entry name" value="D8C_UMOD"/>
    <property type="match status" value="1"/>
</dbReference>
<dbReference type="GO" id="GO:0005576">
    <property type="term" value="C:extracellular region"/>
    <property type="evidence" value="ECO:0007669"/>
    <property type="project" value="TreeGrafter"/>
</dbReference>
<dbReference type="STRING" id="46731.A0A3M6TZ23"/>
<evidence type="ECO:0000256" key="3">
    <source>
        <dbReference type="SAM" id="SignalP"/>
    </source>
</evidence>
<feature type="domain" description="UMOD/GP2/OIT3-like D8C" evidence="4">
    <location>
        <begin position="71"/>
        <end position="149"/>
    </location>
</feature>
<dbReference type="PANTHER" id="PTHR14949:SF56">
    <property type="entry name" value="EGF-LIKE-DOMAIN, MULTIPLE 7"/>
    <property type="match status" value="1"/>
</dbReference>
<dbReference type="OrthoDB" id="5979707at2759"/>
<evidence type="ECO:0000259" key="5">
    <source>
        <dbReference type="Pfam" id="PF26129"/>
    </source>
</evidence>
<reference evidence="6 7" key="1">
    <citation type="journal article" date="2018" name="Sci. Rep.">
        <title>Comparative analysis of the Pocillopora damicornis genome highlights role of immune system in coral evolution.</title>
        <authorList>
            <person name="Cunning R."/>
            <person name="Bay R.A."/>
            <person name="Gillette P."/>
            <person name="Baker A.C."/>
            <person name="Traylor-Knowles N."/>
        </authorList>
    </citation>
    <scope>NUCLEOTIDE SEQUENCE [LARGE SCALE GENOMIC DNA]</scope>
    <source>
        <strain evidence="6">RSMAS</strain>
        <tissue evidence="6">Whole animal</tissue>
    </source>
</reference>
<dbReference type="InterPro" id="IPR058727">
    <property type="entry name" value="Helical_Vwde"/>
</dbReference>
<evidence type="ECO:0000259" key="4">
    <source>
        <dbReference type="Pfam" id="PF23283"/>
    </source>
</evidence>
<dbReference type="EMBL" id="RCHS01002595">
    <property type="protein sequence ID" value="RMX46695.1"/>
    <property type="molecule type" value="Genomic_DNA"/>
</dbReference>
<evidence type="ECO:0008006" key="8">
    <source>
        <dbReference type="Google" id="ProtNLM"/>
    </source>
</evidence>
<dbReference type="AlphaFoldDB" id="A0A3M6TZ23"/>
<dbReference type="PROSITE" id="PS51257">
    <property type="entry name" value="PROKAR_LIPOPROTEIN"/>
    <property type="match status" value="1"/>
</dbReference>
<organism evidence="6 7">
    <name type="scientific">Pocillopora damicornis</name>
    <name type="common">Cauliflower coral</name>
    <name type="synonym">Millepora damicornis</name>
    <dbReference type="NCBI Taxonomy" id="46731"/>
    <lineage>
        <taxon>Eukaryota</taxon>
        <taxon>Metazoa</taxon>
        <taxon>Cnidaria</taxon>
        <taxon>Anthozoa</taxon>
        <taxon>Hexacorallia</taxon>
        <taxon>Scleractinia</taxon>
        <taxon>Astrocoeniina</taxon>
        <taxon>Pocilloporidae</taxon>
        <taxon>Pocillopora</taxon>
    </lineage>
</organism>
<evidence type="ECO:0000313" key="6">
    <source>
        <dbReference type="EMBL" id="RMX46695.1"/>
    </source>
</evidence>